<gene>
    <name evidence="17" type="primary">nnrD</name>
    <name evidence="18" type="synonym">nnrE</name>
    <name evidence="22" type="ORF">SVA_1610</name>
</gene>
<dbReference type="NCBIfam" id="TIGR00197">
    <property type="entry name" value="yjeF_nterm"/>
    <property type="match status" value="1"/>
</dbReference>
<feature type="binding site" evidence="18">
    <location>
        <position position="162"/>
    </location>
    <ligand>
        <name>K(+)</name>
        <dbReference type="ChEBI" id="CHEBI:29103"/>
    </ligand>
</feature>
<dbReference type="PROSITE" id="PS51385">
    <property type="entry name" value="YJEF_N"/>
    <property type="match status" value="1"/>
</dbReference>
<evidence type="ECO:0000256" key="4">
    <source>
        <dbReference type="ARBA" id="ARBA00009524"/>
    </source>
</evidence>
<comment type="catalytic activity">
    <reaction evidence="1 18 19">
        <text>(6R)-NADHX = (6S)-NADHX</text>
        <dbReference type="Rhea" id="RHEA:32215"/>
        <dbReference type="ChEBI" id="CHEBI:64074"/>
        <dbReference type="ChEBI" id="CHEBI:64075"/>
        <dbReference type="EC" id="5.1.99.6"/>
    </reaction>
</comment>
<organism evidence="22 23">
    <name type="scientific">Sulfurifustis variabilis</name>
    <dbReference type="NCBI Taxonomy" id="1675686"/>
    <lineage>
        <taxon>Bacteria</taxon>
        <taxon>Pseudomonadati</taxon>
        <taxon>Pseudomonadota</taxon>
        <taxon>Gammaproteobacteria</taxon>
        <taxon>Acidiferrobacterales</taxon>
        <taxon>Acidiferrobacteraceae</taxon>
        <taxon>Sulfurifustis</taxon>
    </lineage>
</organism>
<evidence type="ECO:0000256" key="2">
    <source>
        <dbReference type="ARBA" id="ARBA00000909"/>
    </source>
</evidence>
<evidence type="ECO:0000256" key="8">
    <source>
        <dbReference type="ARBA" id="ARBA00022857"/>
    </source>
</evidence>
<feature type="binding site" evidence="18">
    <location>
        <position position="65"/>
    </location>
    <ligand>
        <name>K(+)</name>
        <dbReference type="ChEBI" id="CHEBI:29103"/>
    </ligand>
</feature>
<feature type="binding site" evidence="17">
    <location>
        <position position="435"/>
    </location>
    <ligand>
        <name>AMP</name>
        <dbReference type="ChEBI" id="CHEBI:456215"/>
    </ligand>
</feature>
<feature type="binding site" evidence="18">
    <location>
        <begin position="130"/>
        <end position="136"/>
    </location>
    <ligand>
        <name>(6S)-NADPHX</name>
        <dbReference type="ChEBI" id="CHEBI:64076"/>
    </ligand>
</feature>
<dbReference type="InterPro" id="IPR017953">
    <property type="entry name" value="Carbohydrate_kinase_pred_CS"/>
</dbReference>
<dbReference type="NCBIfam" id="TIGR00196">
    <property type="entry name" value="yjeF_cterm"/>
    <property type="match status" value="1"/>
</dbReference>
<keyword evidence="6 17" id="KW-0547">Nucleotide-binding</keyword>
<keyword evidence="10 17" id="KW-0520">NAD</keyword>
<comment type="catalytic activity">
    <reaction evidence="15 17 19">
        <text>(6S)-NADHX + ADP = AMP + phosphate + NADH + H(+)</text>
        <dbReference type="Rhea" id="RHEA:32223"/>
        <dbReference type="ChEBI" id="CHEBI:15378"/>
        <dbReference type="ChEBI" id="CHEBI:43474"/>
        <dbReference type="ChEBI" id="CHEBI:57945"/>
        <dbReference type="ChEBI" id="CHEBI:64074"/>
        <dbReference type="ChEBI" id="CHEBI:456215"/>
        <dbReference type="ChEBI" id="CHEBI:456216"/>
        <dbReference type="EC" id="4.2.1.136"/>
    </reaction>
</comment>
<dbReference type="PANTHER" id="PTHR12592">
    <property type="entry name" value="ATP-DEPENDENT (S)-NAD(P)H-HYDRATE DEHYDRATASE FAMILY MEMBER"/>
    <property type="match status" value="1"/>
</dbReference>
<dbReference type="Pfam" id="PF03853">
    <property type="entry name" value="YjeF_N"/>
    <property type="match status" value="1"/>
</dbReference>
<evidence type="ECO:0000313" key="22">
    <source>
        <dbReference type="EMBL" id="BAU48170.1"/>
    </source>
</evidence>
<dbReference type="GO" id="GO:0016301">
    <property type="term" value="F:kinase activity"/>
    <property type="evidence" value="ECO:0007669"/>
    <property type="project" value="UniProtKB-KW"/>
</dbReference>
<feature type="binding site" evidence="17">
    <location>
        <position position="436"/>
    </location>
    <ligand>
        <name>(6S)-NADPHX</name>
        <dbReference type="ChEBI" id="CHEBI:64076"/>
    </ligand>
</feature>
<evidence type="ECO:0000256" key="7">
    <source>
        <dbReference type="ARBA" id="ARBA00022840"/>
    </source>
</evidence>
<evidence type="ECO:0000256" key="3">
    <source>
        <dbReference type="ARBA" id="ARBA00006001"/>
    </source>
</evidence>
<dbReference type="PROSITE" id="PS01049">
    <property type="entry name" value="YJEF_C_1"/>
    <property type="match status" value="1"/>
</dbReference>
<keyword evidence="23" id="KW-1185">Reference proteome</keyword>
<keyword evidence="12 17" id="KW-0456">Lyase</keyword>
<dbReference type="GO" id="GO:0110051">
    <property type="term" value="P:metabolite repair"/>
    <property type="evidence" value="ECO:0007669"/>
    <property type="project" value="TreeGrafter"/>
</dbReference>
<dbReference type="InterPro" id="IPR036652">
    <property type="entry name" value="YjeF_N_dom_sf"/>
</dbReference>
<comment type="cofactor">
    <cofactor evidence="18 19">
        <name>K(+)</name>
        <dbReference type="ChEBI" id="CHEBI:29103"/>
    </cofactor>
    <text evidence="18 19">Binds 1 potassium ion per subunit.</text>
</comment>
<feature type="binding site" evidence="18">
    <location>
        <begin position="64"/>
        <end position="68"/>
    </location>
    <ligand>
        <name>(6S)-NADPHX</name>
        <dbReference type="ChEBI" id="CHEBI:64076"/>
    </ligand>
</feature>
<dbReference type="OrthoDB" id="9806925at2"/>
<dbReference type="KEGG" id="sva:SVA_1610"/>
<comment type="catalytic activity">
    <reaction evidence="16 17 19">
        <text>(6S)-NADPHX + ADP = AMP + phosphate + NADPH + H(+)</text>
        <dbReference type="Rhea" id="RHEA:32235"/>
        <dbReference type="ChEBI" id="CHEBI:15378"/>
        <dbReference type="ChEBI" id="CHEBI:43474"/>
        <dbReference type="ChEBI" id="CHEBI:57783"/>
        <dbReference type="ChEBI" id="CHEBI:64076"/>
        <dbReference type="ChEBI" id="CHEBI:456215"/>
        <dbReference type="ChEBI" id="CHEBI:456216"/>
        <dbReference type="EC" id="4.2.1.136"/>
    </reaction>
</comment>
<dbReference type="PANTHER" id="PTHR12592:SF0">
    <property type="entry name" value="ATP-DEPENDENT (S)-NAD(P)H-HYDRATE DEHYDRATASE"/>
    <property type="match status" value="1"/>
</dbReference>
<evidence type="ECO:0000256" key="5">
    <source>
        <dbReference type="ARBA" id="ARBA00022723"/>
    </source>
</evidence>
<dbReference type="Proteomes" id="UP000218899">
    <property type="component" value="Chromosome"/>
</dbReference>
<accession>A0A1B4V3N8</accession>
<feature type="binding site" evidence="18">
    <location>
        <position position="159"/>
    </location>
    <ligand>
        <name>(6S)-NADPHX</name>
        <dbReference type="ChEBI" id="CHEBI:64076"/>
    </ligand>
</feature>
<evidence type="ECO:0000259" key="20">
    <source>
        <dbReference type="PROSITE" id="PS51383"/>
    </source>
</evidence>
<dbReference type="AlphaFoldDB" id="A0A1B4V3N8"/>
<evidence type="ECO:0000256" key="10">
    <source>
        <dbReference type="ARBA" id="ARBA00023027"/>
    </source>
</evidence>
<evidence type="ECO:0000256" key="17">
    <source>
        <dbReference type="HAMAP-Rule" id="MF_01965"/>
    </source>
</evidence>
<comment type="caution">
    <text evidence="18">Lacks conserved residue(s) required for the propagation of feature annotation.</text>
</comment>
<evidence type="ECO:0000256" key="13">
    <source>
        <dbReference type="ARBA" id="ARBA00023268"/>
    </source>
</evidence>
<proteinExistence type="inferred from homology"/>
<dbReference type="Gene3D" id="3.40.1190.20">
    <property type="match status" value="1"/>
</dbReference>
<feature type="domain" description="YjeF C-terminal" evidence="20">
    <location>
        <begin position="226"/>
        <end position="494"/>
    </location>
</feature>
<feature type="binding site" evidence="18">
    <location>
        <position position="126"/>
    </location>
    <ligand>
        <name>K(+)</name>
        <dbReference type="ChEBI" id="CHEBI:29103"/>
    </ligand>
</feature>
<dbReference type="InterPro" id="IPR004443">
    <property type="entry name" value="YjeF_N_dom"/>
</dbReference>
<dbReference type="GO" id="GO:0052856">
    <property type="term" value="F:NAD(P)HX epimerase activity"/>
    <property type="evidence" value="ECO:0007669"/>
    <property type="project" value="UniProtKB-UniRule"/>
</dbReference>
<evidence type="ECO:0000256" key="18">
    <source>
        <dbReference type="HAMAP-Rule" id="MF_01966"/>
    </source>
</evidence>
<dbReference type="HAMAP" id="MF_01966">
    <property type="entry name" value="NADHX_epimerase"/>
    <property type="match status" value="1"/>
</dbReference>
<dbReference type="PROSITE" id="PS51383">
    <property type="entry name" value="YJEF_C_3"/>
    <property type="match status" value="1"/>
</dbReference>
<feature type="binding site" evidence="17">
    <location>
        <begin position="405"/>
        <end position="409"/>
    </location>
    <ligand>
        <name>AMP</name>
        <dbReference type="ChEBI" id="CHEBI:456215"/>
    </ligand>
</feature>
<comment type="function">
    <text evidence="18">Catalyzes the epimerization of the S- and R-forms of NAD(P)HX, a damaged form of NAD(P)H that is a result of enzymatic or heat-dependent hydration. This is a prerequisite for the S-specific NAD(P)H-hydrate dehydratase to allow the repair of both epimers of NAD(P)HX.</text>
</comment>
<sequence>MAKLLRPEYLYTAAQVREIDRQAVELEGIPAGTLMARAGEATLALLRTLWPRARRPVAVCGSGNNGGDGYVLARRAKEAGLAPLVLAVGRPDQGAARAAFEACAQAGVEIRDFDRGVPDDADAIVDALLGTGLTRDVGGAHLAAIAAINRAARPVLAVDVPSGLNADTGGVMGAGVRADATMTFIGAKVGLYTGAGPELAGRIYLDDLDVPDAVYAATTPAARRIAFEWLATLFRPRARHGHKGDYGRVLVVGGGETMPGAARLCGEAACRAGAGLVTVAAHPSSVAAVAAARAELIVHGVAQPADLAPLVRAADVIAIGPGLGRDVWAQRLFGAVLDARRPLVVDADALNLLAAELQERADWILTPHPGEAARLLDCAAREVQADRMGATRALAGRFGGVVVLKGAGTLVAGNAKDPIALCDRGNPGMASGGMGDLLTGVLAGLAAQGMGLYEAACAGVWAHAAAGDDAARGGEAGLLASDLLPYLRARLHSLHVDGLPPSR</sequence>
<protein>
    <recommendedName>
        <fullName evidence="19">Bifunctional NAD(P)H-hydrate repair enzyme</fullName>
    </recommendedName>
    <alternativeName>
        <fullName evidence="19">Nicotinamide nucleotide repair protein</fullName>
    </alternativeName>
    <domain>
        <recommendedName>
            <fullName evidence="19">ADP-dependent (S)-NAD(P)H-hydrate dehydratase</fullName>
            <ecNumber evidence="19">4.2.1.136</ecNumber>
        </recommendedName>
        <alternativeName>
            <fullName evidence="19">ADP-dependent NAD(P)HX dehydratase</fullName>
        </alternativeName>
    </domain>
    <domain>
        <recommendedName>
            <fullName evidence="19">NAD(P)H-hydrate epimerase</fullName>
            <ecNumber evidence="19">5.1.99.6</ecNumber>
        </recommendedName>
    </domain>
</protein>
<comment type="catalytic activity">
    <reaction evidence="2 18 19">
        <text>(6R)-NADPHX = (6S)-NADPHX</text>
        <dbReference type="Rhea" id="RHEA:32227"/>
        <dbReference type="ChEBI" id="CHEBI:64076"/>
        <dbReference type="ChEBI" id="CHEBI:64077"/>
        <dbReference type="EC" id="5.1.99.6"/>
    </reaction>
</comment>
<keyword evidence="22" id="KW-0808">Transferase</keyword>
<keyword evidence="7 17" id="KW-0067">ATP-binding</keyword>
<dbReference type="CDD" id="cd01171">
    <property type="entry name" value="YXKO-related"/>
    <property type="match status" value="1"/>
</dbReference>
<evidence type="ECO:0000256" key="9">
    <source>
        <dbReference type="ARBA" id="ARBA00022958"/>
    </source>
</evidence>
<comment type="function">
    <text evidence="14 19">Bifunctional enzyme that catalyzes the epimerization of the S- and R-forms of NAD(P)HX and the dehydration of the S-form of NAD(P)HX at the expense of ADP, which is converted to AMP. This allows the repair of both epimers of NAD(P)HX, a damaged form of NAD(P)H that is a result of enzymatic or heat-dependent hydration.</text>
</comment>
<name>A0A1B4V3N8_9GAMM</name>
<dbReference type="GO" id="GO:0052855">
    <property type="term" value="F:ADP-dependent NAD(P)H-hydrate dehydratase activity"/>
    <property type="evidence" value="ECO:0007669"/>
    <property type="project" value="UniProtKB-UniRule"/>
</dbReference>
<evidence type="ECO:0000313" key="23">
    <source>
        <dbReference type="Proteomes" id="UP000218899"/>
    </source>
</evidence>
<dbReference type="InterPro" id="IPR029056">
    <property type="entry name" value="Ribokinase-like"/>
</dbReference>
<dbReference type="Pfam" id="PF01256">
    <property type="entry name" value="Carb_kinase"/>
    <property type="match status" value="1"/>
</dbReference>
<evidence type="ECO:0000256" key="16">
    <source>
        <dbReference type="ARBA" id="ARBA00049209"/>
    </source>
</evidence>
<dbReference type="SUPFAM" id="SSF64153">
    <property type="entry name" value="YjeF N-terminal domain-like"/>
    <property type="match status" value="1"/>
</dbReference>
<evidence type="ECO:0000256" key="11">
    <source>
        <dbReference type="ARBA" id="ARBA00023235"/>
    </source>
</evidence>
<dbReference type="SUPFAM" id="SSF53613">
    <property type="entry name" value="Ribokinase-like"/>
    <property type="match status" value="1"/>
</dbReference>
<dbReference type="GO" id="GO:0046872">
    <property type="term" value="F:metal ion binding"/>
    <property type="evidence" value="ECO:0007669"/>
    <property type="project" value="UniProtKB-UniRule"/>
</dbReference>
<comment type="cofactor">
    <cofactor evidence="17">
        <name>Mg(2+)</name>
        <dbReference type="ChEBI" id="CHEBI:18420"/>
    </cofactor>
</comment>
<reference evidence="22 23" key="1">
    <citation type="submission" date="2015-08" db="EMBL/GenBank/DDBJ databases">
        <title>Complete genome sequence of Sulfurifustis variabilis.</title>
        <authorList>
            <person name="Miura A."/>
            <person name="Kojima H."/>
            <person name="Fukui M."/>
        </authorList>
    </citation>
    <scope>NUCLEOTIDE SEQUENCE [LARGE SCALE GENOMIC DNA]</scope>
    <source>
        <strain evidence="23">skN76</strain>
    </source>
</reference>
<feature type="binding site" evidence="17">
    <location>
        <position position="261"/>
    </location>
    <ligand>
        <name>(6S)-NADPHX</name>
        <dbReference type="ChEBI" id="CHEBI:64076"/>
    </ligand>
</feature>
<dbReference type="RefSeq" id="WP_096460712.1">
    <property type="nucleotide sequence ID" value="NZ_AP014936.1"/>
</dbReference>
<comment type="similarity">
    <text evidence="3 19">In the N-terminal section; belongs to the NnrE/AIBP family.</text>
</comment>
<evidence type="ECO:0000256" key="19">
    <source>
        <dbReference type="PIRNR" id="PIRNR017184"/>
    </source>
</evidence>
<feature type="domain" description="YjeF N-terminal" evidence="21">
    <location>
        <begin position="16"/>
        <end position="216"/>
    </location>
</feature>
<evidence type="ECO:0000256" key="6">
    <source>
        <dbReference type="ARBA" id="ARBA00022741"/>
    </source>
</evidence>
<dbReference type="EMBL" id="AP014936">
    <property type="protein sequence ID" value="BAU48170.1"/>
    <property type="molecule type" value="Genomic_DNA"/>
</dbReference>
<comment type="function">
    <text evidence="17">Catalyzes the dehydration of the S-form of NAD(P)HX at the expense of ADP, which is converted to AMP. Together with NAD(P)HX epimerase, which catalyzes the epimerization of the S- and R-forms, the enzyme allows the repair of both epimers of NAD(P)HX, a damaged form of NAD(P)H that is a result of enzymatic or heat-dependent hydration.</text>
</comment>
<keyword evidence="22" id="KW-0418">Kinase</keyword>
<evidence type="ECO:0000256" key="14">
    <source>
        <dbReference type="ARBA" id="ARBA00025153"/>
    </source>
</evidence>
<dbReference type="EC" id="4.2.1.136" evidence="19"/>
<evidence type="ECO:0000256" key="12">
    <source>
        <dbReference type="ARBA" id="ARBA00023239"/>
    </source>
</evidence>
<comment type="similarity">
    <text evidence="4 19">In the C-terminal section; belongs to the NnrD/CARKD family.</text>
</comment>
<comment type="similarity">
    <text evidence="17">Belongs to the NnrD/CARKD family.</text>
</comment>
<evidence type="ECO:0000256" key="1">
    <source>
        <dbReference type="ARBA" id="ARBA00000013"/>
    </source>
</evidence>
<dbReference type="Gene3D" id="3.40.50.10260">
    <property type="entry name" value="YjeF N-terminal domain"/>
    <property type="match status" value="1"/>
</dbReference>
<dbReference type="HAMAP" id="MF_01965">
    <property type="entry name" value="NADHX_dehydratase"/>
    <property type="match status" value="1"/>
</dbReference>
<keyword evidence="9 18" id="KW-0630">Potassium</keyword>
<dbReference type="GO" id="GO:0005524">
    <property type="term" value="F:ATP binding"/>
    <property type="evidence" value="ECO:0007669"/>
    <property type="project" value="UniProtKB-UniRule"/>
</dbReference>
<dbReference type="PIRSF" id="PIRSF017184">
    <property type="entry name" value="Nnr"/>
    <property type="match status" value="1"/>
</dbReference>
<comment type="subunit">
    <text evidence="17">Homotetramer.</text>
</comment>
<evidence type="ECO:0000256" key="15">
    <source>
        <dbReference type="ARBA" id="ARBA00048238"/>
    </source>
</evidence>
<feature type="binding site" evidence="17">
    <location>
        <position position="322"/>
    </location>
    <ligand>
        <name>(6S)-NADPHX</name>
        <dbReference type="ChEBI" id="CHEBI:64076"/>
    </ligand>
</feature>
<keyword evidence="8 17" id="KW-0521">NADP</keyword>
<keyword evidence="11 18" id="KW-0413">Isomerase</keyword>
<keyword evidence="5 18" id="KW-0479">Metal-binding</keyword>
<dbReference type="InterPro" id="IPR030677">
    <property type="entry name" value="Nnr"/>
</dbReference>
<feature type="binding site" evidence="17">
    <location>
        <position position="368"/>
    </location>
    <ligand>
        <name>(6S)-NADPHX</name>
        <dbReference type="ChEBI" id="CHEBI:64076"/>
    </ligand>
</feature>
<dbReference type="InterPro" id="IPR000631">
    <property type="entry name" value="CARKD"/>
</dbReference>
<evidence type="ECO:0000259" key="21">
    <source>
        <dbReference type="PROSITE" id="PS51385"/>
    </source>
</evidence>
<dbReference type="EC" id="5.1.99.6" evidence="19"/>
<comment type="similarity">
    <text evidence="18">Belongs to the NnrE/AIBP family.</text>
</comment>
<dbReference type="GO" id="GO:0046496">
    <property type="term" value="P:nicotinamide nucleotide metabolic process"/>
    <property type="evidence" value="ECO:0007669"/>
    <property type="project" value="UniProtKB-UniRule"/>
</dbReference>
<keyword evidence="13" id="KW-0511">Multifunctional enzyme</keyword>